<protein>
    <submittedName>
        <fullName evidence="3">Aldo/keto reductase</fullName>
    </submittedName>
</protein>
<reference evidence="3 4" key="1">
    <citation type="submission" date="2022-06" db="EMBL/GenBank/DDBJ databases">
        <title>Mycolicibacterium sp. CAU 1645 isolated from seawater.</title>
        <authorList>
            <person name="Kim W."/>
        </authorList>
    </citation>
    <scope>NUCLEOTIDE SEQUENCE [LARGE SCALE GENOMIC DNA]</scope>
    <source>
        <strain evidence="3 4">CAU 1645</strain>
    </source>
</reference>
<evidence type="ECO:0000259" key="2">
    <source>
        <dbReference type="Pfam" id="PF00248"/>
    </source>
</evidence>
<dbReference type="RefSeq" id="WP_255061048.1">
    <property type="nucleotide sequence ID" value="NZ_JANDBD010000006.1"/>
</dbReference>
<organism evidence="3 4">
    <name type="scientific">Mycolicibacterium arenosum</name>
    <dbReference type="NCBI Taxonomy" id="2952157"/>
    <lineage>
        <taxon>Bacteria</taxon>
        <taxon>Bacillati</taxon>
        <taxon>Actinomycetota</taxon>
        <taxon>Actinomycetes</taxon>
        <taxon>Mycobacteriales</taxon>
        <taxon>Mycobacteriaceae</taxon>
        <taxon>Mycolicibacterium</taxon>
    </lineage>
</organism>
<dbReference type="Gene3D" id="3.20.20.100">
    <property type="entry name" value="NADP-dependent oxidoreductase domain"/>
    <property type="match status" value="1"/>
</dbReference>
<dbReference type="PANTHER" id="PTHR43625">
    <property type="entry name" value="AFLATOXIN B1 ALDEHYDE REDUCTASE"/>
    <property type="match status" value="1"/>
</dbReference>
<dbReference type="InterPro" id="IPR050791">
    <property type="entry name" value="Aldo-Keto_reductase"/>
</dbReference>
<dbReference type="InterPro" id="IPR023210">
    <property type="entry name" value="NADP_OxRdtase_dom"/>
</dbReference>
<keyword evidence="4" id="KW-1185">Reference proteome</keyword>
<dbReference type="Pfam" id="PF00248">
    <property type="entry name" value="Aldo_ket_red"/>
    <property type="match status" value="1"/>
</dbReference>
<gene>
    <name evidence="3" type="ORF">NM203_16235</name>
</gene>
<keyword evidence="1" id="KW-0560">Oxidoreductase</keyword>
<dbReference type="Proteomes" id="UP001651690">
    <property type="component" value="Unassembled WGS sequence"/>
</dbReference>
<proteinExistence type="predicted"/>
<evidence type="ECO:0000256" key="1">
    <source>
        <dbReference type="ARBA" id="ARBA00023002"/>
    </source>
</evidence>
<evidence type="ECO:0000313" key="4">
    <source>
        <dbReference type="Proteomes" id="UP001651690"/>
    </source>
</evidence>
<feature type="domain" description="NADP-dependent oxidoreductase" evidence="2">
    <location>
        <begin position="23"/>
        <end position="326"/>
    </location>
</feature>
<dbReference type="InterPro" id="IPR036812">
    <property type="entry name" value="NAD(P)_OxRdtase_dom_sf"/>
</dbReference>
<dbReference type="EMBL" id="JANDBD010000006">
    <property type="protein sequence ID" value="MCP9273738.1"/>
    <property type="molecule type" value="Genomic_DNA"/>
</dbReference>
<sequence>MVSAAIDGSARVHLGHSDLVVRPIGLGCMGMSQFYGDADDRESVGTIREAIDLGVDFLDTSDVYGAADIGTADNVRGFGHNERLIGTAIKGRRDRVVLATKFGAKVNAGGDGVTFDGRPEYIRAACEASLGRLGTDVIDLYYCHRLDPGVPIEDTVGAMAELVTAGKVRALGLSEVGSDLIRRAHAVHPITALQSEYSLWERRVEEGITATCRELGITLVPFSPLSRSALTGAIKPGDTFAANDFRATNPRFSADNLATNLEPVEALAELAAEKGCRPGQLALAWLLAQPLDVVPIPGTKRVEYVRENLAATSVAISADETAYLSSMFAPGRIVGDRYTAAHQRAVAQ</sequence>
<dbReference type="PANTHER" id="PTHR43625:SF40">
    <property type="entry name" value="ALDO-KETO REDUCTASE YAKC [NADP(+)]"/>
    <property type="match status" value="1"/>
</dbReference>
<name>A0ABT1M3K3_9MYCO</name>
<dbReference type="SUPFAM" id="SSF51430">
    <property type="entry name" value="NAD(P)-linked oxidoreductase"/>
    <property type="match status" value="1"/>
</dbReference>
<comment type="caution">
    <text evidence="3">The sequence shown here is derived from an EMBL/GenBank/DDBJ whole genome shotgun (WGS) entry which is preliminary data.</text>
</comment>
<accession>A0ABT1M3K3</accession>
<dbReference type="CDD" id="cd19076">
    <property type="entry name" value="AKR_AKR13A_13D"/>
    <property type="match status" value="1"/>
</dbReference>
<evidence type="ECO:0000313" key="3">
    <source>
        <dbReference type="EMBL" id="MCP9273738.1"/>
    </source>
</evidence>